<accession>A0A8B8IIC6</accession>
<keyword evidence="3 4" id="KW-0732">Signal</keyword>
<proteinExistence type="inferred from homology"/>
<organism evidence="5 6">
    <name type="scientific">Vanessa tameamea</name>
    <name type="common">Kamehameha butterfly</name>
    <dbReference type="NCBI Taxonomy" id="334116"/>
    <lineage>
        <taxon>Eukaryota</taxon>
        <taxon>Metazoa</taxon>
        <taxon>Ecdysozoa</taxon>
        <taxon>Arthropoda</taxon>
        <taxon>Hexapoda</taxon>
        <taxon>Insecta</taxon>
        <taxon>Pterygota</taxon>
        <taxon>Neoptera</taxon>
        <taxon>Endopterygota</taxon>
        <taxon>Lepidoptera</taxon>
        <taxon>Glossata</taxon>
        <taxon>Ditrysia</taxon>
        <taxon>Papilionoidea</taxon>
        <taxon>Nymphalidae</taxon>
        <taxon>Nymphalinae</taxon>
        <taxon>Vanessa</taxon>
    </lineage>
</organism>
<keyword evidence="5" id="KW-1185">Reference proteome</keyword>
<dbReference type="PROSITE" id="PS00262">
    <property type="entry name" value="INSULIN"/>
    <property type="match status" value="1"/>
</dbReference>
<protein>
    <submittedName>
        <fullName evidence="6">Uncharacterized protein LOC113401229</fullName>
    </submittedName>
</protein>
<keyword evidence="2" id="KW-0165">Cleavage on pair of basic residues</keyword>
<dbReference type="InterPro" id="IPR036438">
    <property type="entry name" value="Insulin-like_sf"/>
</dbReference>
<dbReference type="AlphaFoldDB" id="A0A8B8IIC6"/>
<evidence type="ECO:0000313" key="6">
    <source>
        <dbReference type="RefSeq" id="XP_026496850.2"/>
    </source>
</evidence>
<reference evidence="6" key="1">
    <citation type="submission" date="2025-08" db="UniProtKB">
        <authorList>
            <consortium name="RefSeq"/>
        </authorList>
    </citation>
    <scope>IDENTIFICATION</scope>
    <source>
        <tissue evidence="6">Whole body</tissue>
    </source>
</reference>
<evidence type="ECO:0000256" key="1">
    <source>
        <dbReference type="ARBA" id="ARBA00009034"/>
    </source>
</evidence>
<dbReference type="Gene3D" id="1.10.100.10">
    <property type="entry name" value="Insulin-like"/>
    <property type="match status" value="1"/>
</dbReference>
<dbReference type="SUPFAM" id="SSF56994">
    <property type="entry name" value="Insulin-like"/>
    <property type="match status" value="1"/>
</dbReference>
<evidence type="ECO:0000256" key="4">
    <source>
        <dbReference type="SAM" id="SignalP"/>
    </source>
</evidence>
<sequence length="127" mass="15151">MNLKYIIYIMFLLHRNVTAVEKTEDTEIYKMTDKVFTCSKWLSAIIYNFCNNVYKVVKRDTSLLDMLTPKDLLKIKNKRREFADVRWRRVRRQVASECCERPCTVGNIIMYCPDDAKLLIENPNLFD</sequence>
<feature type="signal peptide" evidence="4">
    <location>
        <begin position="1"/>
        <end position="19"/>
    </location>
</feature>
<name>A0A8B8IIC6_VANTA</name>
<dbReference type="InterPro" id="IPR022353">
    <property type="entry name" value="Insulin_CS"/>
</dbReference>
<dbReference type="RefSeq" id="XP_026496850.2">
    <property type="nucleotide sequence ID" value="XM_026641065.2"/>
</dbReference>
<dbReference type="GO" id="GO:0005576">
    <property type="term" value="C:extracellular region"/>
    <property type="evidence" value="ECO:0007669"/>
    <property type="project" value="UniProtKB-ARBA"/>
</dbReference>
<comment type="similarity">
    <text evidence="1">Belongs to the insulin family.</text>
</comment>
<gene>
    <name evidence="6" type="primary">LOC113401229</name>
</gene>
<feature type="chain" id="PRO_5047079407" evidence="4">
    <location>
        <begin position="20"/>
        <end position="127"/>
    </location>
</feature>
<evidence type="ECO:0000256" key="2">
    <source>
        <dbReference type="ARBA" id="ARBA00022685"/>
    </source>
</evidence>
<dbReference type="Proteomes" id="UP001652626">
    <property type="component" value="Chromosome 7"/>
</dbReference>
<dbReference type="OrthoDB" id="9973665at2759"/>
<dbReference type="GeneID" id="113401229"/>
<dbReference type="OMA" id="ASECCER"/>
<evidence type="ECO:0000256" key="3">
    <source>
        <dbReference type="ARBA" id="ARBA00022729"/>
    </source>
</evidence>
<evidence type="ECO:0000313" key="5">
    <source>
        <dbReference type="Proteomes" id="UP001652626"/>
    </source>
</evidence>